<evidence type="ECO:0000313" key="3">
    <source>
        <dbReference type="Proteomes" id="UP001152320"/>
    </source>
</evidence>
<name>A0A9Q1BMQ8_HOLLE</name>
<organism evidence="2 3">
    <name type="scientific">Holothuria leucospilota</name>
    <name type="common">Black long sea cucumber</name>
    <name type="synonym">Mertensiothuria leucospilota</name>
    <dbReference type="NCBI Taxonomy" id="206669"/>
    <lineage>
        <taxon>Eukaryota</taxon>
        <taxon>Metazoa</taxon>
        <taxon>Echinodermata</taxon>
        <taxon>Eleutherozoa</taxon>
        <taxon>Echinozoa</taxon>
        <taxon>Holothuroidea</taxon>
        <taxon>Aspidochirotacea</taxon>
        <taxon>Aspidochirotida</taxon>
        <taxon>Holothuriidae</taxon>
        <taxon>Holothuria</taxon>
    </lineage>
</organism>
<accession>A0A9Q1BMQ8</accession>
<dbReference type="AlphaFoldDB" id="A0A9Q1BMQ8"/>
<dbReference type="GO" id="GO:0032436">
    <property type="term" value="P:positive regulation of proteasomal ubiquitin-dependent protein catabolic process"/>
    <property type="evidence" value="ECO:0007669"/>
    <property type="project" value="TreeGrafter"/>
</dbReference>
<proteinExistence type="predicted"/>
<dbReference type="PANTHER" id="PTHR14939:SF5">
    <property type="entry name" value="F-BOX ONLY PROTEIN 22"/>
    <property type="match status" value="1"/>
</dbReference>
<dbReference type="EMBL" id="JAIZAY010000014">
    <property type="protein sequence ID" value="KAJ8029522.1"/>
    <property type="molecule type" value="Genomic_DNA"/>
</dbReference>
<dbReference type="Gene3D" id="1.20.1280.50">
    <property type="match status" value="1"/>
</dbReference>
<evidence type="ECO:0000313" key="2">
    <source>
        <dbReference type="EMBL" id="KAJ8029522.1"/>
    </source>
</evidence>
<evidence type="ECO:0000259" key="1">
    <source>
        <dbReference type="SMART" id="SM01204"/>
    </source>
</evidence>
<dbReference type="OrthoDB" id="509497at2759"/>
<dbReference type="InterPro" id="IPR019494">
    <property type="entry name" value="FIST_C"/>
</dbReference>
<dbReference type="Pfam" id="PF12937">
    <property type="entry name" value="F-box-like"/>
    <property type="match status" value="1"/>
</dbReference>
<dbReference type="InterPro" id="IPR036047">
    <property type="entry name" value="F-box-like_dom_sf"/>
</dbReference>
<dbReference type="GO" id="GO:0000209">
    <property type="term" value="P:protein polyubiquitination"/>
    <property type="evidence" value="ECO:0007669"/>
    <property type="project" value="TreeGrafter"/>
</dbReference>
<sequence>MMEVMSAPSQSGVDMASFILTESHEFITNLLSHLPAKSLLSCSRVCKTWYKISQRLLQSRQQMSWSCVNPLEESKHLPANGDSLAHPMALFEKDLEECVKNMWSVPKHVIMFTEFTSWKESARLDGSKCDSSTKGHRDITALVKSQVPQECTVLCLLTPGTVGTNRDLKVLEESETEGGISCLLLPDMEGVRMHQFSVNASDSKTLKKKSTQDMVTEICGGAMEDVKCVVLFGGASPYFSQNVAEELQKTFHERLGRVPVIAGALVRTVEATESLLMGGLVFAGPKVKAASVLLDEYVNTRDEIKKELTHLKSLSLESGKSVAFMLACIGRGFNHYEEQNLESEVFHEFFPKTPLFGMFGNGEVGCHNLSQITKDEVPCKNSDLPNILHGYTTVFVLISFQ</sequence>
<dbReference type="SUPFAM" id="SSF81383">
    <property type="entry name" value="F-box domain"/>
    <property type="match status" value="1"/>
</dbReference>
<dbReference type="SMART" id="SM01204">
    <property type="entry name" value="FIST_C"/>
    <property type="match status" value="1"/>
</dbReference>
<comment type="caution">
    <text evidence="2">The sequence shown here is derived from an EMBL/GenBank/DDBJ whole genome shotgun (WGS) entry which is preliminary data.</text>
</comment>
<dbReference type="Proteomes" id="UP001152320">
    <property type="component" value="Chromosome 14"/>
</dbReference>
<dbReference type="PANTHER" id="PTHR14939">
    <property type="entry name" value="F-BOX ONLY PROTEIN 22"/>
    <property type="match status" value="1"/>
</dbReference>
<keyword evidence="3" id="KW-1185">Reference proteome</keyword>
<gene>
    <name evidence="2" type="ORF">HOLleu_28933</name>
</gene>
<protein>
    <submittedName>
        <fullName evidence="2">F-box only protein 22</fullName>
    </submittedName>
</protein>
<dbReference type="InterPro" id="IPR001810">
    <property type="entry name" value="F-box_dom"/>
</dbReference>
<feature type="domain" description="FIST C-domain" evidence="1">
    <location>
        <begin position="243"/>
        <end position="367"/>
    </location>
</feature>
<reference evidence="2" key="1">
    <citation type="submission" date="2021-10" db="EMBL/GenBank/DDBJ databases">
        <title>Tropical sea cucumber genome reveals ecological adaptation and Cuvierian tubules defense mechanism.</title>
        <authorList>
            <person name="Chen T."/>
        </authorList>
    </citation>
    <scope>NUCLEOTIDE SEQUENCE</scope>
    <source>
        <strain evidence="2">Nanhai2018</strain>
        <tissue evidence="2">Muscle</tissue>
    </source>
</reference>
<dbReference type="Pfam" id="PF10442">
    <property type="entry name" value="FIST_C"/>
    <property type="match status" value="1"/>
</dbReference>